<comment type="caution">
    <text evidence="2">The sequence shown here is derived from an EMBL/GenBank/DDBJ whole genome shotgun (WGS) entry which is preliminary data.</text>
</comment>
<dbReference type="Proteomes" id="UP000256709">
    <property type="component" value="Unassembled WGS sequence"/>
</dbReference>
<reference evidence="2 3" key="1">
    <citation type="submission" date="2017-04" db="EMBL/GenBank/DDBJ databases">
        <title>Comparative genome analysis of Subtercola boreus.</title>
        <authorList>
            <person name="Cho Y.-J."/>
            <person name="Cho A."/>
            <person name="Kim O.-S."/>
            <person name="Lee J.-I."/>
        </authorList>
    </citation>
    <scope>NUCLEOTIDE SEQUENCE [LARGE SCALE GENOMIC DNA]</scope>
    <source>
        <strain evidence="2 3">P27444</strain>
    </source>
</reference>
<feature type="domain" description="DUF4440" evidence="1">
    <location>
        <begin position="14"/>
        <end position="120"/>
    </location>
</feature>
<dbReference type="RefSeq" id="WP_116284863.1">
    <property type="nucleotide sequence ID" value="NZ_NBXA01000070.1"/>
</dbReference>
<name>A0A3E0VBA9_9MICO</name>
<sequence>MDETSATTTVELLISSLESQRITAAIEADIPTLDSLCHPRMVYTHTRGQRDSKRSLLEKIQSGFFNYLRIEHPETEIIVVGDTAVVIGHQTATIIIDSHSVELNNATTATWIHGDNRWQLLAFQPSPLPD</sequence>
<dbReference type="Pfam" id="PF14534">
    <property type="entry name" value="DUF4440"/>
    <property type="match status" value="1"/>
</dbReference>
<dbReference type="OrthoDB" id="8912653at2"/>
<evidence type="ECO:0000313" key="3">
    <source>
        <dbReference type="Proteomes" id="UP000256709"/>
    </source>
</evidence>
<dbReference type="SUPFAM" id="SSF54427">
    <property type="entry name" value="NTF2-like"/>
    <property type="match status" value="1"/>
</dbReference>
<dbReference type="InterPro" id="IPR027843">
    <property type="entry name" value="DUF4440"/>
</dbReference>
<organism evidence="2 3">
    <name type="scientific">Subtercola boreus</name>
    <dbReference type="NCBI Taxonomy" id="120213"/>
    <lineage>
        <taxon>Bacteria</taxon>
        <taxon>Bacillati</taxon>
        <taxon>Actinomycetota</taxon>
        <taxon>Actinomycetes</taxon>
        <taxon>Micrococcales</taxon>
        <taxon>Microbacteriaceae</taxon>
        <taxon>Subtercola</taxon>
    </lineage>
</organism>
<accession>A0A3E0VBA9</accession>
<gene>
    <name evidence="2" type="ORF">B7R21_19190</name>
</gene>
<dbReference type="InterPro" id="IPR032710">
    <property type="entry name" value="NTF2-like_dom_sf"/>
</dbReference>
<dbReference type="AlphaFoldDB" id="A0A3E0VBA9"/>
<dbReference type="EMBL" id="NBXA01000070">
    <property type="protein sequence ID" value="RFA06640.1"/>
    <property type="molecule type" value="Genomic_DNA"/>
</dbReference>
<proteinExistence type="predicted"/>
<evidence type="ECO:0000259" key="1">
    <source>
        <dbReference type="Pfam" id="PF14534"/>
    </source>
</evidence>
<protein>
    <recommendedName>
        <fullName evidence="1">DUF4440 domain-containing protein</fullName>
    </recommendedName>
</protein>
<dbReference type="Gene3D" id="3.10.450.50">
    <property type="match status" value="1"/>
</dbReference>
<evidence type="ECO:0000313" key="2">
    <source>
        <dbReference type="EMBL" id="RFA06640.1"/>
    </source>
</evidence>